<evidence type="ECO:0000256" key="4">
    <source>
        <dbReference type="ARBA" id="ARBA00022827"/>
    </source>
</evidence>
<keyword evidence="7" id="KW-0503">Monooxygenase</keyword>
<dbReference type="AlphaFoldDB" id="A0A7D6HND9"/>
<keyword evidence="6" id="KW-0560">Oxidoreductase</keyword>
<keyword evidence="9" id="KW-1185">Reference proteome</keyword>
<dbReference type="KEGG" id="mgor:H0P51_22560"/>
<dbReference type="Gene3D" id="3.50.50.60">
    <property type="entry name" value="FAD/NAD(P)-binding domain"/>
    <property type="match status" value="2"/>
</dbReference>
<keyword evidence="5" id="KW-0521">NADP</keyword>
<dbReference type="FunFam" id="3.50.50.60:FF:000341">
    <property type="entry name" value="Baeyer-Villiger monooxygenase"/>
    <property type="match status" value="1"/>
</dbReference>
<evidence type="ECO:0000256" key="1">
    <source>
        <dbReference type="ARBA" id="ARBA00001974"/>
    </source>
</evidence>
<dbReference type="PRINTS" id="PR00411">
    <property type="entry name" value="PNDRDTASEI"/>
</dbReference>
<protein>
    <submittedName>
        <fullName evidence="8">NAD(P)/FAD-dependent oxidoreductase</fullName>
    </submittedName>
</protein>
<dbReference type="InterPro" id="IPR036188">
    <property type="entry name" value="FAD/NAD-bd_sf"/>
</dbReference>
<accession>A0A7D6HND9</accession>
<dbReference type="Pfam" id="PF13738">
    <property type="entry name" value="Pyr_redox_3"/>
    <property type="match status" value="1"/>
</dbReference>
<keyword evidence="3" id="KW-0285">Flavoprotein</keyword>
<dbReference type="PANTHER" id="PTHR43098">
    <property type="entry name" value="L-ORNITHINE N(5)-MONOOXYGENASE-RELATED"/>
    <property type="match status" value="1"/>
</dbReference>
<evidence type="ECO:0000256" key="5">
    <source>
        <dbReference type="ARBA" id="ARBA00022857"/>
    </source>
</evidence>
<dbReference type="GO" id="GO:0016709">
    <property type="term" value="F:oxidoreductase activity, acting on paired donors, with incorporation or reduction of molecular oxygen, NAD(P)H as one donor, and incorporation of one atom of oxygen"/>
    <property type="evidence" value="ECO:0007669"/>
    <property type="project" value="UniProtKB-ARBA"/>
</dbReference>
<sequence>MTLFDLAQRAGVAFDPAEVLQRYAAERAKRLRTDTAAQFIEVTNEGRFSKHVRDDPFAPPAAARDPLQDEVEVAIVGGGWVGLITAARLVEAGVTDVRIIESGADFGGTWYWNRYPGAQCDIESYIYLPLLEETGYVPKQRYSYSDEIYEHAQRIGKHFGLYDHAVFQTLVKDMRWDAKEGRWLISTDRGDQMRSRYVVLATGAANRPRLPGIPGLDAFEGHAFHTSRWDYTYTGGGIEGGLDELGDKRVAVIGTGATAVQCVPRVAQSAAHLYVFQRTPSCVGARNNRPTDPEWANSLQPGWQKDRMRQFDNIVASLAGEVADLPDDDEWFRLAINMQDIAAKVDPSELTPQGFPDLFQLADLQTMEQIRQRVADTVCAEDVAEKLKPFYNFLCKRPTFNDEYLEAFNSPNVTLVDVSDNKGVERITQKGIVANGVEYDVDCIIFASGFEITSDFHRRIGIEIAGENGQSLYDFWADGMRTMHGFTVRGFPNLLLVGGLFAFTLGVNYCSVVDDQAQHAAYIISELNKRGVKSAEPTAQGEEAWIAAQMTPSTVPLSALLGGAPETCTPGYYNQEGRSASDRRDVRLESFGQGREEYLRILKEWRAAGGLDGLGLRYDSVG</sequence>
<evidence type="ECO:0000256" key="3">
    <source>
        <dbReference type="ARBA" id="ARBA00022630"/>
    </source>
</evidence>
<evidence type="ECO:0000313" key="9">
    <source>
        <dbReference type="Proteomes" id="UP000510682"/>
    </source>
</evidence>
<evidence type="ECO:0000256" key="2">
    <source>
        <dbReference type="ARBA" id="ARBA00010139"/>
    </source>
</evidence>
<comment type="cofactor">
    <cofactor evidence="1">
        <name>FAD</name>
        <dbReference type="ChEBI" id="CHEBI:57692"/>
    </cofactor>
</comment>
<dbReference type="InterPro" id="IPR050775">
    <property type="entry name" value="FAD-binding_Monooxygenases"/>
</dbReference>
<dbReference type="SUPFAM" id="SSF51905">
    <property type="entry name" value="FAD/NAD(P)-binding domain"/>
    <property type="match status" value="1"/>
</dbReference>
<evidence type="ECO:0000313" key="8">
    <source>
        <dbReference type="EMBL" id="QLL06491.1"/>
    </source>
</evidence>
<evidence type="ECO:0000256" key="7">
    <source>
        <dbReference type="ARBA" id="ARBA00023033"/>
    </source>
</evidence>
<dbReference type="Proteomes" id="UP000510682">
    <property type="component" value="Chromosome"/>
</dbReference>
<organism evidence="8 9">
    <name type="scientific">Mycobacterium vicinigordonae</name>
    <dbReference type="NCBI Taxonomy" id="1719132"/>
    <lineage>
        <taxon>Bacteria</taxon>
        <taxon>Bacillati</taxon>
        <taxon>Actinomycetota</taxon>
        <taxon>Actinomycetes</taxon>
        <taxon>Mycobacteriales</taxon>
        <taxon>Mycobacteriaceae</taxon>
        <taxon>Mycobacterium</taxon>
    </lineage>
</organism>
<proteinExistence type="inferred from homology"/>
<comment type="similarity">
    <text evidence="2">Belongs to the FAD-binding monooxygenase family.</text>
</comment>
<reference evidence="8" key="2">
    <citation type="submission" date="2020-07" db="EMBL/GenBank/DDBJ databases">
        <authorList>
            <person name="Yu X."/>
        </authorList>
    </citation>
    <scope>NUCLEOTIDE SEQUENCE [LARGE SCALE GENOMIC DNA]</scope>
    <source>
        <strain evidence="8">24T</strain>
    </source>
</reference>
<evidence type="ECO:0000256" key="6">
    <source>
        <dbReference type="ARBA" id="ARBA00023002"/>
    </source>
</evidence>
<name>A0A7D6HND9_9MYCO</name>
<dbReference type="RefSeq" id="WP_180915070.1">
    <property type="nucleotide sequence ID" value="NZ_CP059165.1"/>
</dbReference>
<dbReference type="PANTHER" id="PTHR43098:SF4">
    <property type="entry name" value="BLR3857 PROTEIN"/>
    <property type="match status" value="1"/>
</dbReference>
<dbReference type="EMBL" id="CP059165">
    <property type="protein sequence ID" value="QLL06491.1"/>
    <property type="molecule type" value="Genomic_DNA"/>
</dbReference>
<reference evidence="8" key="1">
    <citation type="submission" date="2020-07" db="EMBL/GenBank/DDBJ databases">
        <title>Description of Mycobacterium gordonae subsp. intergordonae subsp.nov. and Mycobacterium gordonae subsp. gordonae subsp. nov.</title>
        <authorList>
            <person name="Huang H."/>
        </authorList>
    </citation>
    <scope>NUCLEOTIDE SEQUENCE [LARGE SCALE GENOMIC DNA]</scope>
    <source>
        <strain evidence="8">24T</strain>
    </source>
</reference>
<keyword evidence="4" id="KW-0274">FAD</keyword>
<gene>
    <name evidence="8" type="ORF">H0P51_22560</name>
</gene>